<name>A0A517NM60_9BACT</name>
<dbReference type="InterPro" id="IPR013039">
    <property type="entry name" value="DUF1588"/>
</dbReference>
<feature type="domain" description="DUF1588" evidence="3">
    <location>
        <begin position="635"/>
        <end position="731"/>
    </location>
</feature>
<evidence type="ECO:0000313" key="8">
    <source>
        <dbReference type="Proteomes" id="UP000319817"/>
    </source>
</evidence>
<feature type="domain" description="DUF1587" evidence="2">
    <location>
        <begin position="139"/>
        <end position="200"/>
    </location>
</feature>
<dbReference type="RefSeq" id="WP_145415791.1">
    <property type="nucleotide sequence ID" value="NZ_CP036526.1"/>
</dbReference>
<evidence type="ECO:0000259" key="2">
    <source>
        <dbReference type="Pfam" id="PF07626"/>
    </source>
</evidence>
<dbReference type="OrthoDB" id="175242at2"/>
<dbReference type="InterPro" id="IPR011429">
    <property type="entry name" value="Cyt_c_Planctomycete-type"/>
</dbReference>
<keyword evidence="8" id="KW-1185">Reference proteome</keyword>
<gene>
    <name evidence="7" type="ORF">K239x_01410</name>
</gene>
<dbReference type="InterPro" id="IPR013036">
    <property type="entry name" value="DUF1587"/>
</dbReference>
<feature type="domain" description="DUF1595" evidence="6">
    <location>
        <begin position="419"/>
        <end position="479"/>
    </location>
</feature>
<dbReference type="Pfam" id="PF07631">
    <property type="entry name" value="PSD4"/>
    <property type="match status" value="1"/>
</dbReference>
<feature type="domain" description="Cytochrome C Planctomycete-type" evidence="5">
    <location>
        <begin position="57"/>
        <end position="104"/>
    </location>
</feature>
<organism evidence="7 8">
    <name type="scientific">Stieleria marina</name>
    <dbReference type="NCBI Taxonomy" id="1930275"/>
    <lineage>
        <taxon>Bacteria</taxon>
        <taxon>Pseudomonadati</taxon>
        <taxon>Planctomycetota</taxon>
        <taxon>Planctomycetia</taxon>
        <taxon>Pirellulales</taxon>
        <taxon>Pirellulaceae</taxon>
        <taxon>Stieleria</taxon>
    </lineage>
</organism>
<dbReference type="Proteomes" id="UP000319817">
    <property type="component" value="Chromosome"/>
</dbReference>
<dbReference type="Pfam" id="PF07627">
    <property type="entry name" value="PSCyt3"/>
    <property type="match status" value="1"/>
</dbReference>
<dbReference type="AlphaFoldDB" id="A0A517NM60"/>
<dbReference type="InterPro" id="IPR013042">
    <property type="entry name" value="DUF1592"/>
</dbReference>
<dbReference type="EMBL" id="CP036526">
    <property type="protein sequence ID" value="QDT08208.1"/>
    <property type="molecule type" value="Genomic_DNA"/>
</dbReference>
<evidence type="ECO:0000313" key="7">
    <source>
        <dbReference type="EMBL" id="QDT08208.1"/>
    </source>
</evidence>
<dbReference type="Pfam" id="PF07635">
    <property type="entry name" value="PSCyt1"/>
    <property type="match status" value="1"/>
</dbReference>
<reference evidence="7 8" key="1">
    <citation type="submission" date="2019-02" db="EMBL/GenBank/DDBJ databases">
        <title>Deep-cultivation of Planctomycetes and their phenomic and genomic characterization uncovers novel biology.</title>
        <authorList>
            <person name="Wiegand S."/>
            <person name="Jogler M."/>
            <person name="Boedeker C."/>
            <person name="Pinto D."/>
            <person name="Vollmers J."/>
            <person name="Rivas-Marin E."/>
            <person name="Kohn T."/>
            <person name="Peeters S.H."/>
            <person name="Heuer A."/>
            <person name="Rast P."/>
            <person name="Oberbeckmann S."/>
            <person name="Bunk B."/>
            <person name="Jeske O."/>
            <person name="Meyerdierks A."/>
            <person name="Storesund J.E."/>
            <person name="Kallscheuer N."/>
            <person name="Luecker S."/>
            <person name="Lage O.M."/>
            <person name="Pohl T."/>
            <person name="Merkel B.J."/>
            <person name="Hornburger P."/>
            <person name="Mueller R.-W."/>
            <person name="Bruemmer F."/>
            <person name="Labrenz M."/>
            <person name="Spormann A.M."/>
            <person name="Op den Camp H."/>
            <person name="Overmann J."/>
            <person name="Amann R."/>
            <person name="Jetten M.S.M."/>
            <person name="Mascher T."/>
            <person name="Medema M.H."/>
            <person name="Devos D.P."/>
            <person name="Kaster A.-K."/>
            <person name="Ovreas L."/>
            <person name="Rohde M."/>
            <person name="Galperin M.Y."/>
            <person name="Jogler C."/>
        </authorList>
    </citation>
    <scope>NUCLEOTIDE SEQUENCE [LARGE SCALE GENOMIC DNA]</scope>
    <source>
        <strain evidence="7 8">K23_9</strain>
    </source>
</reference>
<dbReference type="Pfam" id="PF07637">
    <property type="entry name" value="PSD5"/>
    <property type="match status" value="1"/>
</dbReference>
<protein>
    <submittedName>
        <fullName evidence="7">Planctomycete cytochrome C</fullName>
    </submittedName>
</protein>
<dbReference type="Pfam" id="PF07626">
    <property type="entry name" value="PSD3"/>
    <property type="match status" value="1"/>
</dbReference>
<proteinExistence type="predicted"/>
<dbReference type="Pfam" id="PF07624">
    <property type="entry name" value="PSD2"/>
    <property type="match status" value="1"/>
</dbReference>
<sequence length="834" mass="93726">MKFRLLNFESRFCHPATWPIAWLATWLLAGPFGGVLQSTTLAADQPESIADFLSLNCIGCHDSGTSEGDLDLESLELQLEDPDNFHLWERVFDRVGQGEMPPDDTLDKEESLSFLSSVHGILKTADTARIRSAGRVPARRLTRTQYERNVQQLLATNIPLSEYLPEETLTNGFDTVSKSQQISNHSMAAYLQSADAALDASFNQLLADAPPPTVRFDWKQLRRDEKKTGRMAEGRPRHKDIVAWSTRQNFYGKLPATTVPNAARYRIRLSVQAVHPPSDGRVWCSVQSGFINAKASTMYWVGSFEATKEPKEYEFEAWIRDDHMLRVHPNDRGLRQVPVPLIGRKAGTLEPMGFPGVAIKWIEMEQIVADRAETRRALIGDLPLRKITTPVTTTQNQTKTNESSDRQFEIVSENPEQDLQELIHSFAQRAFRRSVTPDELKPYLNFARQRFAVDGSMREALRSAYRTILCSPRFLYFEESARASDDLALDDYALANRLSHFLWGVSPDAKLTQLAAAGRLSKPNILRKQTDRLLDDVRSTAFVKEFSDQWLMLYEINSTTPDGDLYPEYDDVLHHTLVDETHAFVEELVNHDMPAVNIVDSDFTFLNSRLARHYDIAWPGGTGLQRVKLDPKSRRGGVITHASVLKVTANGTTTSPITRGVWMLERIMGQHIPPPPANVPAVEPDIRGAKSIRDELEKHKSLESCAACHVKMDPPGFALENYDVIGGWRENYRAVSDGQKKSKWVDGLPVDASHQFVSGESFADIDGMKEILCKHPERIARSLAMHLVTYSTGAAPTFADRETLDAIVAATKSTNYGVRSLLHGVVQSPFFQQK</sequence>
<evidence type="ECO:0000259" key="6">
    <source>
        <dbReference type="Pfam" id="PF07637"/>
    </source>
</evidence>
<evidence type="ECO:0000259" key="5">
    <source>
        <dbReference type="Pfam" id="PF07635"/>
    </source>
</evidence>
<dbReference type="InterPro" id="IPR011478">
    <property type="entry name" value="DUF1585"/>
</dbReference>
<dbReference type="InterPro" id="IPR013043">
    <property type="entry name" value="DUF1595"/>
</dbReference>
<feature type="domain" description="DUF1585" evidence="1">
    <location>
        <begin position="758"/>
        <end position="831"/>
    </location>
</feature>
<evidence type="ECO:0000259" key="3">
    <source>
        <dbReference type="Pfam" id="PF07627"/>
    </source>
</evidence>
<evidence type="ECO:0000259" key="1">
    <source>
        <dbReference type="Pfam" id="PF07624"/>
    </source>
</evidence>
<evidence type="ECO:0000259" key="4">
    <source>
        <dbReference type="Pfam" id="PF07631"/>
    </source>
</evidence>
<accession>A0A517NM60</accession>
<feature type="domain" description="DUF1592" evidence="4">
    <location>
        <begin position="489"/>
        <end position="616"/>
    </location>
</feature>